<reference evidence="2 3" key="1">
    <citation type="submission" date="2021-02" db="EMBL/GenBank/DDBJ databases">
        <title>Safari Cat Assemblies.</title>
        <authorList>
            <person name="Bredemeyer K.R."/>
            <person name="Murphy W.J."/>
        </authorList>
    </citation>
    <scope>NUCLEOTIDE SEQUENCE [LARGE SCALE GENOMIC DNA]</scope>
</reference>
<organism evidence="2 3">
    <name type="scientific">Felis catus</name>
    <name type="common">Cat</name>
    <name type="synonym">Felis silvestris catus</name>
    <dbReference type="NCBI Taxonomy" id="9685"/>
    <lineage>
        <taxon>Eukaryota</taxon>
        <taxon>Metazoa</taxon>
        <taxon>Chordata</taxon>
        <taxon>Craniata</taxon>
        <taxon>Vertebrata</taxon>
        <taxon>Euteleostomi</taxon>
        <taxon>Mammalia</taxon>
        <taxon>Eutheria</taxon>
        <taxon>Laurasiatheria</taxon>
        <taxon>Carnivora</taxon>
        <taxon>Feliformia</taxon>
        <taxon>Felidae</taxon>
        <taxon>Felinae</taxon>
        <taxon>Felis</taxon>
    </lineage>
</organism>
<dbReference type="PANTHER" id="PTHR11699">
    <property type="entry name" value="ALDEHYDE DEHYDROGENASE-RELATED"/>
    <property type="match status" value="1"/>
</dbReference>
<dbReference type="InterPro" id="IPR015590">
    <property type="entry name" value="Aldehyde_DH_dom"/>
</dbReference>
<reference evidence="2" key="2">
    <citation type="submission" date="2025-08" db="UniProtKB">
        <authorList>
            <consortium name="Ensembl"/>
        </authorList>
    </citation>
    <scope>IDENTIFICATION</scope>
    <source>
        <strain evidence="2">breed Abyssinian</strain>
    </source>
</reference>
<evidence type="ECO:0000259" key="1">
    <source>
        <dbReference type="Pfam" id="PF00171"/>
    </source>
</evidence>
<keyword evidence="3" id="KW-1185">Reference proteome</keyword>
<evidence type="ECO:0000313" key="3">
    <source>
        <dbReference type="Proteomes" id="UP000823872"/>
    </source>
</evidence>
<reference evidence="2" key="3">
    <citation type="submission" date="2025-09" db="UniProtKB">
        <authorList>
            <consortium name="Ensembl"/>
        </authorList>
    </citation>
    <scope>IDENTIFICATION</scope>
    <source>
        <strain evidence="2">breed Abyssinian</strain>
    </source>
</reference>
<accession>A0ABI7XH03</accession>
<evidence type="ECO:0000313" key="2">
    <source>
        <dbReference type="Ensembl" id="ENSFCTP00005021830.1"/>
    </source>
</evidence>
<dbReference type="GeneTree" id="ENSGT00940000160913"/>
<name>A0ABI7XH03_FELCA</name>
<dbReference type="InterPro" id="IPR016163">
    <property type="entry name" value="Ald_DH_C"/>
</dbReference>
<sequence length="163" mass="17848">MKIGNPLDRDTNHGPQTHQAHLWKLIEYCQRGVEEGATLVCGGSQVPRPGFFFEPTIFMDVENHMFIAKEESLGGPMTLLTEFFMGFPCSDMDTVLSGANVAEFGLASGIFTRDINKALYVSNKLEAGTYNKTDVAAPFGGFKQSSFGKDLGNLILNTCKIKT</sequence>
<dbReference type="InterPro" id="IPR016162">
    <property type="entry name" value="Ald_DH_N"/>
</dbReference>
<dbReference type="InterPro" id="IPR016161">
    <property type="entry name" value="Ald_DH/histidinol_DH"/>
</dbReference>
<dbReference type="Gene3D" id="3.40.309.10">
    <property type="entry name" value="Aldehyde Dehydrogenase, Chain A, domain 2"/>
    <property type="match status" value="1"/>
</dbReference>
<dbReference type="Proteomes" id="UP000823872">
    <property type="component" value="Chromosome A2"/>
</dbReference>
<dbReference type="Ensembl" id="ENSFCTT00005032666.1">
    <property type="protein sequence ID" value="ENSFCTP00005021830.1"/>
    <property type="gene ID" value="ENSFCTG00005011598.1"/>
</dbReference>
<dbReference type="Pfam" id="PF00171">
    <property type="entry name" value="Aldedh"/>
    <property type="match status" value="1"/>
</dbReference>
<proteinExistence type="predicted"/>
<protein>
    <recommendedName>
        <fullName evidence="1">Aldehyde dehydrogenase domain-containing protein</fullName>
    </recommendedName>
</protein>
<dbReference type="SUPFAM" id="SSF53720">
    <property type="entry name" value="ALDH-like"/>
    <property type="match status" value="1"/>
</dbReference>
<feature type="domain" description="Aldehyde dehydrogenase" evidence="1">
    <location>
        <begin position="1"/>
        <end position="157"/>
    </location>
</feature>
<dbReference type="Gene3D" id="3.40.605.10">
    <property type="entry name" value="Aldehyde Dehydrogenase, Chain A, domain 1"/>
    <property type="match status" value="1"/>
</dbReference>